<gene>
    <name evidence="4" type="ORF">SAMN05421823_101356</name>
</gene>
<evidence type="ECO:0000313" key="5">
    <source>
        <dbReference type="Proteomes" id="UP000198510"/>
    </source>
</evidence>
<feature type="chain" id="PRO_5011793066" evidence="2">
    <location>
        <begin position="22"/>
        <end position="327"/>
    </location>
</feature>
<evidence type="ECO:0000313" key="4">
    <source>
        <dbReference type="EMBL" id="SDJ89492.1"/>
    </source>
</evidence>
<protein>
    <submittedName>
        <fullName evidence="4">Microcystin-dependent protein</fullName>
    </submittedName>
</protein>
<reference evidence="4 5" key="1">
    <citation type="submission" date="2016-10" db="EMBL/GenBank/DDBJ databases">
        <authorList>
            <person name="de Groot N.N."/>
        </authorList>
    </citation>
    <scope>NUCLEOTIDE SEQUENCE [LARGE SCALE GENOMIC DNA]</scope>
    <source>
        <strain evidence="4 5">DSM 25186</strain>
    </source>
</reference>
<dbReference type="SUPFAM" id="SSF88874">
    <property type="entry name" value="Receptor-binding domain of short tail fibre protein gp12"/>
    <property type="match status" value="1"/>
</dbReference>
<dbReference type="AlphaFoldDB" id="A0A1G8XFZ8"/>
<dbReference type="EMBL" id="FNFO01000001">
    <property type="protein sequence ID" value="SDJ89492.1"/>
    <property type="molecule type" value="Genomic_DNA"/>
</dbReference>
<evidence type="ECO:0000256" key="1">
    <source>
        <dbReference type="SAM" id="MobiDB-lite"/>
    </source>
</evidence>
<dbReference type="InterPro" id="IPR011083">
    <property type="entry name" value="Phage_tail_collar_dom"/>
</dbReference>
<evidence type="ECO:0000256" key="2">
    <source>
        <dbReference type="SAM" id="SignalP"/>
    </source>
</evidence>
<proteinExistence type="predicted"/>
<evidence type="ECO:0000259" key="3">
    <source>
        <dbReference type="Pfam" id="PF07484"/>
    </source>
</evidence>
<accession>A0A1G8XFZ8</accession>
<dbReference type="Proteomes" id="UP000198510">
    <property type="component" value="Unassembled WGS sequence"/>
</dbReference>
<dbReference type="STRING" id="1075417.SAMN05421823_101356"/>
<feature type="region of interest" description="Disordered" evidence="1">
    <location>
        <begin position="204"/>
        <end position="274"/>
    </location>
</feature>
<keyword evidence="2" id="KW-0732">Signal</keyword>
<dbReference type="Gene3D" id="3.90.1340.10">
    <property type="entry name" value="Phage tail collar domain"/>
    <property type="match status" value="1"/>
</dbReference>
<organism evidence="4 5">
    <name type="scientific">Catalinimonas alkaloidigena</name>
    <dbReference type="NCBI Taxonomy" id="1075417"/>
    <lineage>
        <taxon>Bacteria</taxon>
        <taxon>Pseudomonadati</taxon>
        <taxon>Bacteroidota</taxon>
        <taxon>Cytophagia</taxon>
        <taxon>Cytophagales</taxon>
        <taxon>Catalimonadaceae</taxon>
        <taxon>Catalinimonas</taxon>
    </lineage>
</organism>
<sequence length="327" mass="35237">MKNRLLLCLLTVVLIASSAIAQNTNTPVVNASKGFNFQGYARDADGAALGSRSVQVQFTVYPDGDESSKDYQETHTLTTDPYGVFSVVVGSKSPTAFGKLNFGWKNYYLKVEVKSGASDWVTINNMELLSVPYAKSADNGVPVGTILPFGGPKSAIPAGYLACDGAAVSQTQYPYLYEVLGNAWGGSGSNFNVPDLRGYFLRGVSDGQGTDPDRATRYAKNTGGNDKDNVGSYQDEQTKSHTHTASGTTNTDGSHQHKGHVTARADNDDNDTPHNFLTYDGANYYYNTIDIKANGSEHAHNFSLTTNATGGNETRPKNAYVLFIIKY</sequence>
<dbReference type="OrthoDB" id="9810174at2"/>
<feature type="domain" description="Phage tail collar" evidence="3">
    <location>
        <begin position="144"/>
        <end position="200"/>
    </location>
</feature>
<dbReference type="RefSeq" id="WP_089678304.1">
    <property type="nucleotide sequence ID" value="NZ_FNFO01000001.1"/>
</dbReference>
<keyword evidence="5" id="KW-1185">Reference proteome</keyword>
<name>A0A1G8XFZ8_9BACT</name>
<feature type="compositionally biased region" description="Polar residues" evidence="1">
    <location>
        <begin position="243"/>
        <end position="253"/>
    </location>
</feature>
<dbReference type="Pfam" id="PF07484">
    <property type="entry name" value="Collar"/>
    <property type="match status" value="1"/>
</dbReference>
<feature type="signal peptide" evidence="2">
    <location>
        <begin position="1"/>
        <end position="21"/>
    </location>
</feature>
<dbReference type="InterPro" id="IPR037053">
    <property type="entry name" value="Phage_tail_collar_dom_sf"/>
</dbReference>